<proteinExistence type="predicted"/>
<gene>
    <name evidence="1" type="ORF">METZ01_LOCUS137602</name>
</gene>
<name>A0A381Z678_9ZZZZ</name>
<organism evidence="1">
    <name type="scientific">marine metagenome</name>
    <dbReference type="NCBI Taxonomy" id="408172"/>
    <lineage>
        <taxon>unclassified sequences</taxon>
        <taxon>metagenomes</taxon>
        <taxon>ecological metagenomes</taxon>
    </lineage>
</organism>
<dbReference type="AlphaFoldDB" id="A0A381Z678"/>
<reference evidence="1" key="1">
    <citation type="submission" date="2018-05" db="EMBL/GenBank/DDBJ databases">
        <authorList>
            <person name="Lanie J.A."/>
            <person name="Ng W.-L."/>
            <person name="Kazmierczak K.M."/>
            <person name="Andrzejewski T.M."/>
            <person name="Davidsen T.M."/>
            <person name="Wayne K.J."/>
            <person name="Tettelin H."/>
            <person name="Glass J.I."/>
            <person name="Rusch D."/>
            <person name="Podicherti R."/>
            <person name="Tsui H.-C.T."/>
            <person name="Winkler M.E."/>
        </authorList>
    </citation>
    <scope>NUCLEOTIDE SEQUENCE</scope>
</reference>
<sequence length="141" mass="14833">MSSNDCSLKKLRAEKVRRIIGAAIVSAMFCIDLVSAEQPKVPVDVGVFPQEMRTFHTEADGLPSDDVRAVVLAKDGQVVARTAKGDVVLEGGKWNDSGEFANLFAAKKNVPTVMRALVAKAGAVLAVARGPEGQAAVGTKQ</sequence>
<dbReference type="EMBL" id="UINC01020105">
    <property type="protein sequence ID" value="SVA84748.1"/>
    <property type="molecule type" value="Genomic_DNA"/>
</dbReference>
<feature type="non-terminal residue" evidence="1">
    <location>
        <position position="141"/>
    </location>
</feature>
<accession>A0A381Z678</accession>
<protein>
    <submittedName>
        <fullName evidence="1">Uncharacterized protein</fullName>
    </submittedName>
</protein>
<evidence type="ECO:0000313" key="1">
    <source>
        <dbReference type="EMBL" id="SVA84748.1"/>
    </source>
</evidence>